<evidence type="ECO:0000313" key="2">
    <source>
        <dbReference type="Proteomes" id="UP000504611"/>
    </source>
</evidence>
<dbReference type="GeneID" id="104964658"/>
<keyword evidence="2" id="KW-1185">Reference proteome</keyword>
<reference evidence="3" key="1">
    <citation type="submission" date="2025-08" db="UniProtKB">
        <authorList>
            <consortium name="RefSeq"/>
        </authorList>
    </citation>
    <scope>IDENTIFICATION</scope>
    <source>
        <tissue evidence="3">Muscle</tissue>
    </source>
</reference>
<feature type="compositionally biased region" description="Polar residues" evidence="1">
    <location>
        <begin position="211"/>
        <end position="226"/>
    </location>
</feature>
<feature type="compositionally biased region" description="Polar residues" evidence="1">
    <location>
        <begin position="155"/>
        <end position="182"/>
    </location>
</feature>
<evidence type="ECO:0000256" key="1">
    <source>
        <dbReference type="SAM" id="MobiDB-lite"/>
    </source>
</evidence>
<dbReference type="OrthoDB" id="9973968at2759"/>
<proteinExistence type="predicted"/>
<dbReference type="AlphaFoldDB" id="A0A6I9PVG9"/>
<organism evidence="2 3">
    <name type="scientific">Notothenia coriiceps</name>
    <name type="common">black rockcod</name>
    <dbReference type="NCBI Taxonomy" id="8208"/>
    <lineage>
        <taxon>Eukaryota</taxon>
        <taxon>Metazoa</taxon>
        <taxon>Chordata</taxon>
        <taxon>Craniata</taxon>
        <taxon>Vertebrata</taxon>
        <taxon>Euteleostomi</taxon>
        <taxon>Actinopterygii</taxon>
        <taxon>Neopterygii</taxon>
        <taxon>Teleostei</taxon>
        <taxon>Neoteleostei</taxon>
        <taxon>Acanthomorphata</taxon>
        <taxon>Eupercaria</taxon>
        <taxon>Perciformes</taxon>
        <taxon>Notothenioidei</taxon>
        <taxon>Nototheniidae</taxon>
        <taxon>Notothenia</taxon>
    </lineage>
</organism>
<sequence length="287" mass="32799">MFKPFKLTVGGVAALFSQFLTTVSVTHWRIIEHHDYCSKHALRSPLYSCTHIHTHSSETGRKTTELYHSLYFSTCKWLLYQTATKQLVVQRAEPGAKTDKMFIQNANLQNVRRQHDFFLRSPPYRGEPPTVAGFLLYPDTPAKMETTSREAFRSRTISQQDIGKGDNSASNTQQVSNRSLPTSSRQAGRGSSRRDRGAGEDEEGHNPDETAWTNKQETTYMQSQYQKDFPPPSSCRRRRTPALPQPDNIGINPAFRIDFSTVQRDDYPGWPIMNPRRAGRSRQDNQT</sequence>
<dbReference type="KEGG" id="ncc:104964658"/>
<gene>
    <name evidence="3" type="primary">LOC104964658</name>
</gene>
<feature type="region of interest" description="Disordered" evidence="1">
    <location>
        <begin position="145"/>
        <end position="287"/>
    </location>
</feature>
<protein>
    <submittedName>
        <fullName evidence="3">Uncharacterized protein</fullName>
    </submittedName>
</protein>
<feature type="compositionally biased region" description="Basic and acidic residues" evidence="1">
    <location>
        <begin position="192"/>
        <end position="208"/>
    </location>
</feature>
<dbReference type="Proteomes" id="UP000504611">
    <property type="component" value="Unplaced"/>
</dbReference>
<evidence type="ECO:0000313" key="3">
    <source>
        <dbReference type="RefSeq" id="XP_010791800.1"/>
    </source>
</evidence>
<name>A0A6I9PVG9_9TELE</name>
<accession>A0A6I9PVG9</accession>
<dbReference type="RefSeq" id="XP_010791800.1">
    <property type="nucleotide sequence ID" value="XM_010793498.1"/>
</dbReference>